<evidence type="ECO:0000256" key="4">
    <source>
        <dbReference type="ARBA" id="ARBA00022989"/>
    </source>
</evidence>
<protein>
    <submittedName>
        <fullName evidence="9">Vitamin H transporter</fullName>
    </submittedName>
</protein>
<evidence type="ECO:0000256" key="2">
    <source>
        <dbReference type="ARBA" id="ARBA00022448"/>
    </source>
</evidence>
<keyword evidence="10" id="KW-1185">Reference proteome</keyword>
<comment type="caution">
    <text evidence="9">The sequence shown here is derived from an EMBL/GenBank/DDBJ whole genome shotgun (WGS) entry which is preliminary data.</text>
</comment>
<comment type="subcellular location">
    <subcellularLocation>
        <location evidence="1">Membrane</location>
        <topology evidence="1">Multi-pass membrane protein</topology>
    </subcellularLocation>
</comment>
<evidence type="ECO:0000256" key="5">
    <source>
        <dbReference type="ARBA" id="ARBA00023136"/>
    </source>
</evidence>
<feature type="transmembrane region" description="Helical" evidence="7">
    <location>
        <begin position="91"/>
        <end position="112"/>
    </location>
</feature>
<feature type="transmembrane region" description="Helical" evidence="7">
    <location>
        <begin position="181"/>
        <end position="199"/>
    </location>
</feature>
<feature type="transmembrane region" description="Helical" evidence="7">
    <location>
        <begin position="150"/>
        <end position="169"/>
    </location>
</feature>
<dbReference type="RefSeq" id="XP_046067987.1">
    <property type="nucleotide sequence ID" value="XM_046217030.1"/>
</dbReference>
<feature type="transmembrane region" description="Helical" evidence="7">
    <location>
        <begin position="124"/>
        <end position="144"/>
    </location>
</feature>
<keyword evidence="4 7" id="KW-1133">Transmembrane helix</keyword>
<name>A0AAD4PU95_9EURO</name>
<feature type="transmembrane region" description="Helical" evidence="7">
    <location>
        <begin position="407"/>
        <end position="426"/>
    </location>
</feature>
<feature type="transmembrane region" description="Helical" evidence="7">
    <location>
        <begin position="211"/>
        <end position="233"/>
    </location>
</feature>
<dbReference type="GO" id="GO:0022857">
    <property type="term" value="F:transmembrane transporter activity"/>
    <property type="evidence" value="ECO:0007669"/>
    <property type="project" value="InterPro"/>
</dbReference>
<dbReference type="AlphaFoldDB" id="A0AAD4PU95"/>
<feature type="transmembrane region" description="Helical" evidence="7">
    <location>
        <begin position="438"/>
        <end position="456"/>
    </location>
</feature>
<dbReference type="PANTHER" id="PTHR43791:SF9">
    <property type="entry name" value="MAJOR FACILITATOR-TYPE TRANSPORTER HXNP"/>
    <property type="match status" value="1"/>
</dbReference>
<evidence type="ECO:0000256" key="7">
    <source>
        <dbReference type="SAM" id="Phobius"/>
    </source>
</evidence>
<sequence>MGDLKLANTPSIKSMPSDQGNHSNERSNPDIIDGNEYIDPKIERSLVRKFDIFILPMCALVYYTHTLDRANLGNAKTMGIQTDLGLINNEFSLVLILFYIPYGICNIPAALLAKRFNPARVIPLMMGTWGALSTITASTTNFGGLLTVRILIGIVEASFMPCVYLYYSLFYTRKELALRTAAWGFTGFIAGATSGLIAWDVSQWHRSLSGWQYLFLIEGGMTVAISVIVFFVLPRDTSSKFFTADEQRVARIRLSRESELEGVGKIEWETAFAVLSNWHVWAFAAMAFLCGVGVASASNFLPTMVKRIATTTPKANLYTVGPNLVAAAVQIVSSWISDRYQQRALVSFFTLLVSMVGFILLATLDLVHNTRVGYFITYLITFGTYMPELLMPLWLSSNLTSASARAVALGLFIGGQNIGGILSSAVFRDEYAPVYKPALITVAICQGILLLALLAMRQTYVTLNRKLARGEIGPVKGMENNPGFRYAI</sequence>
<dbReference type="GeneID" id="70247317"/>
<feature type="transmembrane region" description="Helical" evidence="7">
    <location>
        <begin position="375"/>
        <end position="395"/>
    </location>
</feature>
<evidence type="ECO:0000256" key="3">
    <source>
        <dbReference type="ARBA" id="ARBA00022692"/>
    </source>
</evidence>
<dbReference type="InterPro" id="IPR020846">
    <property type="entry name" value="MFS_dom"/>
</dbReference>
<dbReference type="PANTHER" id="PTHR43791">
    <property type="entry name" value="PERMEASE-RELATED"/>
    <property type="match status" value="1"/>
</dbReference>
<keyword evidence="3 7" id="KW-0812">Transmembrane</keyword>
<feature type="compositionally biased region" description="Polar residues" evidence="6">
    <location>
        <begin position="8"/>
        <end position="22"/>
    </location>
</feature>
<evidence type="ECO:0000313" key="9">
    <source>
        <dbReference type="EMBL" id="KAH8691990.1"/>
    </source>
</evidence>
<dbReference type="InterPro" id="IPR036259">
    <property type="entry name" value="MFS_trans_sf"/>
</dbReference>
<evidence type="ECO:0000313" key="10">
    <source>
        <dbReference type="Proteomes" id="UP001201262"/>
    </source>
</evidence>
<accession>A0AAD4PU95</accession>
<dbReference type="GO" id="GO:0016020">
    <property type="term" value="C:membrane"/>
    <property type="evidence" value="ECO:0007669"/>
    <property type="project" value="UniProtKB-SubCell"/>
</dbReference>
<proteinExistence type="predicted"/>
<gene>
    <name evidence="9" type="ORF">BGW36DRAFT_386748</name>
</gene>
<dbReference type="Proteomes" id="UP001201262">
    <property type="component" value="Unassembled WGS sequence"/>
</dbReference>
<feature type="region of interest" description="Disordered" evidence="6">
    <location>
        <begin position="1"/>
        <end position="32"/>
    </location>
</feature>
<keyword evidence="2" id="KW-0813">Transport</keyword>
<keyword evidence="5 7" id="KW-0472">Membrane</keyword>
<dbReference type="EMBL" id="JAJTJA010000011">
    <property type="protein sequence ID" value="KAH8691990.1"/>
    <property type="molecule type" value="Genomic_DNA"/>
</dbReference>
<evidence type="ECO:0000259" key="8">
    <source>
        <dbReference type="PROSITE" id="PS50850"/>
    </source>
</evidence>
<dbReference type="FunFam" id="1.20.1250.20:FF:000013">
    <property type="entry name" value="MFS general substrate transporter"/>
    <property type="match status" value="1"/>
</dbReference>
<dbReference type="Gene3D" id="1.20.1250.20">
    <property type="entry name" value="MFS general substrate transporter like domains"/>
    <property type="match status" value="2"/>
</dbReference>
<organism evidence="9 10">
    <name type="scientific">Talaromyces proteolyticus</name>
    <dbReference type="NCBI Taxonomy" id="1131652"/>
    <lineage>
        <taxon>Eukaryota</taxon>
        <taxon>Fungi</taxon>
        <taxon>Dikarya</taxon>
        <taxon>Ascomycota</taxon>
        <taxon>Pezizomycotina</taxon>
        <taxon>Eurotiomycetes</taxon>
        <taxon>Eurotiomycetidae</taxon>
        <taxon>Eurotiales</taxon>
        <taxon>Trichocomaceae</taxon>
        <taxon>Talaromyces</taxon>
        <taxon>Talaromyces sect. Bacilispori</taxon>
    </lineage>
</organism>
<dbReference type="SUPFAM" id="SSF103473">
    <property type="entry name" value="MFS general substrate transporter"/>
    <property type="match status" value="1"/>
</dbReference>
<dbReference type="PROSITE" id="PS50850">
    <property type="entry name" value="MFS"/>
    <property type="match status" value="1"/>
</dbReference>
<reference evidence="9" key="1">
    <citation type="submission" date="2021-12" db="EMBL/GenBank/DDBJ databases">
        <title>Convergent genome expansion in fungi linked to evolution of root-endophyte symbiosis.</title>
        <authorList>
            <consortium name="DOE Joint Genome Institute"/>
            <person name="Ke Y.-H."/>
            <person name="Bonito G."/>
            <person name="Liao H.-L."/>
            <person name="Looney B."/>
            <person name="Rojas-Flechas A."/>
            <person name="Nash J."/>
            <person name="Hameed K."/>
            <person name="Schadt C."/>
            <person name="Martin F."/>
            <person name="Crous P.W."/>
            <person name="Miettinen O."/>
            <person name="Magnuson J.K."/>
            <person name="Labbe J."/>
            <person name="Jacobson D."/>
            <person name="Doktycz M.J."/>
            <person name="Veneault-Fourrey C."/>
            <person name="Kuo A."/>
            <person name="Mondo S."/>
            <person name="Calhoun S."/>
            <person name="Riley R."/>
            <person name="Ohm R."/>
            <person name="LaButti K."/>
            <person name="Andreopoulos B."/>
            <person name="Pangilinan J."/>
            <person name="Nolan M."/>
            <person name="Tritt A."/>
            <person name="Clum A."/>
            <person name="Lipzen A."/>
            <person name="Daum C."/>
            <person name="Barry K."/>
            <person name="Grigoriev I.V."/>
            <person name="Vilgalys R."/>
        </authorList>
    </citation>
    <scope>NUCLEOTIDE SEQUENCE</scope>
    <source>
        <strain evidence="9">PMI_201</strain>
    </source>
</reference>
<feature type="transmembrane region" description="Helical" evidence="7">
    <location>
        <begin position="278"/>
        <end position="297"/>
    </location>
</feature>
<dbReference type="InterPro" id="IPR011701">
    <property type="entry name" value="MFS"/>
</dbReference>
<evidence type="ECO:0000256" key="6">
    <source>
        <dbReference type="SAM" id="MobiDB-lite"/>
    </source>
</evidence>
<feature type="domain" description="Major facilitator superfamily (MFS) profile" evidence="8">
    <location>
        <begin position="54"/>
        <end position="460"/>
    </location>
</feature>
<dbReference type="Pfam" id="PF07690">
    <property type="entry name" value="MFS_1"/>
    <property type="match status" value="1"/>
</dbReference>
<evidence type="ECO:0000256" key="1">
    <source>
        <dbReference type="ARBA" id="ARBA00004141"/>
    </source>
</evidence>
<feature type="transmembrane region" description="Helical" evidence="7">
    <location>
        <begin position="344"/>
        <end position="363"/>
    </location>
</feature>